<feature type="coiled-coil region" evidence="5">
    <location>
        <begin position="222"/>
        <end position="249"/>
    </location>
</feature>
<dbReference type="PATRIC" id="fig|1219045.3.peg.1881"/>
<evidence type="ECO:0000256" key="4">
    <source>
        <dbReference type="ARBA" id="ARBA00022840"/>
    </source>
</evidence>
<gene>
    <name evidence="7" type="ORF">BV98_001840</name>
</gene>
<dbReference type="eggNOG" id="COG0488">
    <property type="taxonomic scope" value="Bacteria"/>
</dbReference>
<dbReference type="InterPro" id="IPR050611">
    <property type="entry name" value="ABCF"/>
</dbReference>
<dbReference type="Pfam" id="PF00005">
    <property type="entry name" value="ABC_tran"/>
    <property type="match status" value="2"/>
</dbReference>
<keyword evidence="4" id="KW-0067">ATP-binding</keyword>
<reference evidence="7" key="1">
    <citation type="submission" date="2014-08" db="EMBL/GenBank/DDBJ databases">
        <title>Draft genome sequences of Sphingobium herbicidovorans.</title>
        <authorList>
            <person name="Gan H.M."/>
            <person name="Gan H.Y."/>
            <person name="Savka M.A."/>
        </authorList>
    </citation>
    <scope>NUCLEOTIDE SEQUENCE [LARGE SCALE GENOMIC DNA]</scope>
    <source>
        <strain evidence="7">NBRC 16415</strain>
    </source>
</reference>
<feature type="domain" description="ABC transporter" evidence="6">
    <location>
        <begin position="4"/>
        <end position="234"/>
    </location>
</feature>
<evidence type="ECO:0000256" key="3">
    <source>
        <dbReference type="ARBA" id="ARBA00022741"/>
    </source>
</evidence>
<evidence type="ECO:0000313" key="7">
    <source>
        <dbReference type="EMBL" id="KFG90636.1"/>
    </source>
</evidence>
<dbReference type="PANTHER" id="PTHR19211:SF6">
    <property type="entry name" value="BLL7188 PROTEIN"/>
    <property type="match status" value="1"/>
</dbReference>
<dbReference type="PROSITE" id="PS50893">
    <property type="entry name" value="ABC_TRANSPORTER_2"/>
    <property type="match status" value="2"/>
</dbReference>
<evidence type="ECO:0000259" key="6">
    <source>
        <dbReference type="PROSITE" id="PS50893"/>
    </source>
</evidence>
<evidence type="ECO:0000256" key="2">
    <source>
        <dbReference type="ARBA" id="ARBA00022737"/>
    </source>
</evidence>
<dbReference type="GO" id="GO:0055085">
    <property type="term" value="P:transmembrane transport"/>
    <property type="evidence" value="ECO:0007669"/>
    <property type="project" value="InterPro"/>
</dbReference>
<dbReference type="GO" id="GO:0016020">
    <property type="term" value="C:membrane"/>
    <property type="evidence" value="ECO:0007669"/>
    <property type="project" value="InterPro"/>
</dbReference>
<keyword evidence="1" id="KW-0813">Transport</keyword>
<dbReference type="InterPro" id="IPR003593">
    <property type="entry name" value="AAA+_ATPase"/>
</dbReference>
<dbReference type="CDD" id="cd03221">
    <property type="entry name" value="ABCF_EF-3"/>
    <property type="match status" value="1"/>
</dbReference>
<dbReference type="Gene3D" id="3.40.50.300">
    <property type="entry name" value="P-loop containing nucleotide triphosphate hydrolases"/>
    <property type="match status" value="2"/>
</dbReference>
<dbReference type="InterPro" id="IPR015856">
    <property type="entry name" value="ABC_transpr_CbiO/EcfA_su"/>
</dbReference>
<dbReference type="InterPro" id="IPR027417">
    <property type="entry name" value="P-loop_NTPase"/>
</dbReference>
<keyword evidence="5" id="KW-0175">Coiled coil</keyword>
<evidence type="ECO:0000256" key="1">
    <source>
        <dbReference type="ARBA" id="ARBA00022448"/>
    </source>
</evidence>
<dbReference type="Proteomes" id="UP000024284">
    <property type="component" value="Unassembled WGS sequence"/>
</dbReference>
<keyword evidence="3" id="KW-0547">Nucleotide-binding</keyword>
<dbReference type="PANTHER" id="PTHR19211">
    <property type="entry name" value="ATP-BINDING TRANSPORT PROTEIN-RELATED"/>
    <property type="match status" value="1"/>
</dbReference>
<dbReference type="EMBL" id="JFZA02000012">
    <property type="protein sequence ID" value="KFG90636.1"/>
    <property type="molecule type" value="Genomic_DNA"/>
</dbReference>
<dbReference type="STRING" id="76947.GCA_002080435_01146"/>
<sequence>MPAIILSRLSWSAPDGTAVLSDLDFRFTSERIGLVGRNGVGKSTLLALIAGRLKAGGGSIQTGGTVAELRQTVQPSADDTIADLFGVRNAIALLAKAESGLADMDELAACDWTLPTRIEEALAEVGLTATPETRLDQLSGGQRTRAALAGTVLAQPDFLLLDEPTNNLDAEGRMALMALLRRWRAGAIVVSHDRALLEEMDAIAELTSLGISRHGGNYSSWQARKAIELAAAEQDLAHAERQMGEIAKRTQIAAERKQRRDAAGARKGAKGDMPRILIGMRKIRAEGSGGEAARLADRLRRDAVQAAEAARERIELVESLTVALPPTGVQPGRRIVTLDQVTAGHAPDNPVLRDLSLTIAGPERVAITGPNGVGKSTLLHVIAGTLPPLAGRVDRVAACALLDQRVELLDPRASIADNFARLHPQASHNEVRAALARFRFRADLALQRAGHLSGGQLLRAGLACVLGGATAPPLLMLDEPTNHLDLDSVAAIEQGLLGYDGALIVVSHDQAFLRAIGIGREVRLGQGVN</sequence>
<name>A0A086PB68_SPHHM</name>
<dbReference type="FunFam" id="3.40.50.300:FF:001320">
    <property type="entry name" value="Heme ABC transporter ATP-binding protein"/>
    <property type="match status" value="1"/>
</dbReference>
<comment type="caution">
    <text evidence="7">The sequence shown here is derived from an EMBL/GenBank/DDBJ whole genome shotgun (WGS) entry which is preliminary data.</text>
</comment>
<dbReference type="InterPro" id="IPR017871">
    <property type="entry name" value="ABC_transporter-like_CS"/>
</dbReference>
<feature type="domain" description="ABC transporter" evidence="6">
    <location>
        <begin position="336"/>
        <end position="524"/>
    </location>
</feature>
<keyword evidence="2" id="KW-0677">Repeat</keyword>
<accession>A0A086PB68</accession>
<dbReference type="GO" id="GO:0016887">
    <property type="term" value="F:ATP hydrolysis activity"/>
    <property type="evidence" value="ECO:0007669"/>
    <property type="project" value="InterPro"/>
</dbReference>
<dbReference type="RefSeq" id="WP_174525890.1">
    <property type="nucleotide sequence ID" value="NZ_BCZD01000002.1"/>
</dbReference>
<protein>
    <submittedName>
        <fullName evidence="7">ABC transporter</fullName>
    </submittedName>
</protein>
<organism evidence="7 8">
    <name type="scientific">Sphingobium herbicidovorans (strain ATCC 700291 / DSM 11019 / CCUG 56400 / KCTC 2939 / LMG 18315 / NBRC 16415 / MH)</name>
    <name type="common">Sphingomonas herbicidovorans</name>
    <dbReference type="NCBI Taxonomy" id="1219045"/>
    <lineage>
        <taxon>Bacteria</taxon>
        <taxon>Pseudomonadati</taxon>
        <taxon>Pseudomonadota</taxon>
        <taxon>Alphaproteobacteria</taxon>
        <taxon>Sphingomonadales</taxon>
        <taxon>Sphingomonadaceae</taxon>
        <taxon>Sphingobium</taxon>
    </lineage>
</organism>
<dbReference type="SMART" id="SM00382">
    <property type="entry name" value="AAA"/>
    <property type="match status" value="2"/>
</dbReference>
<dbReference type="InterPro" id="IPR003439">
    <property type="entry name" value="ABC_transporter-like_ATP-bd"/>
</dbReference>
<dbReference type="PROSITE" id="PS00211">
    <property type="entry name" value="ABC_TRANSPORTER_1"/>
    <property type="match status" value="1"/>
</dbReference>
<keyword evidence="8" id="KW-1185">Reference proteome</keyword>
<evidence type="ECO:0000313" key="8">
    <source>
        <dbReference type="Proteomes" id="UP000024284"/>
    </source>
</evidence>
<dbReference type="SUPFAM" id="SSF52540">
    <property type="entry name" value="P-loop containing nucleoside triphosphate hydrolases"/>
    <property type="match status" value="2"/>
</dbReference>
<dbReference type="CDD" id="cd03225">
    <property type="entry name" value="ABC_cobalt_CbiO_domain1"/>
    <property type="match status" value="1"/>
</dbReference>
<dbReference type="AlphaFoldDB" id="A0A086PB68"/>
<evidence type="ECO:0000256" key="5">
    <source>
        <dbReference type="SAM" id="Coils"/>
    </source>
</evidence>
<proteinExistence type="predicted"/>
<dbReference type="GO" id="GO:0005524">
    <property type="term" value="F:ATP binding"/>
    <property type="evidence" value="ECO:0007669"/>
    <property type="project" value="UniProtKB-KW"/>
</dbReference>